<evidence type="ECO:0000313" key="2">
    <source>
        <dbReference type="EMBL" id="GFC56982.1"/>
    </source>
</evidence>
<comment type="caution">
    <text evidence="2">The sequence shown here is derived from an EMBL/GenBank/DDBJ whole genome shotgun (WGS) entry which is preliminary data.</text>
</comment>
<dbReference type="AlphaFoldDB" id="A0A699Q5Y0"/>
<evidence type="ECO:0000256" key="1">
    <source>
        <dbReference type="SAM" id="MobiDB-lite"/>
    </source>
</evidence>
<feature type="region of interest" description="Disordered" evidence="1">
    <location>
        <begin position="26"/>
        <end position="73"/>
    </location>
</feature>
<accession>A0A699Q5Y0</accession>
<sequence>KALVEAYEYDKINLDTYEDVVTLKRHRDNDVDKDEEPSAGSNRGSKRRREGKKPETVSESVPAEEPLQTTYDLEEPSHQEFETGVADDQPIAKASHHPEWFQQQKKPLTLDCDWNKTLLATHGSIQPLISELAKQTDSRFSFNELMDTPVDFSAFLMNRLKVETLNPELLAGPIYELMKGHARVS</sequence>
<dbReference type="EMBL" id="BKCJ010971703">
    <property type="protein sequence ID" value="GFC56982.1"/>
    <property type="molecule type" value="Genomic_DNA"/>
</dbReference>
<protein>
    <submittedName>
        <fullName evidence="2">Uncharacterized protein</fullName>
    </submittedName>
</protein>
<proteinExistence type="predicted"/>
<gene>
    <name evidence="2" type="ORF">Tci_828952</name>
</gene>
<feature type="non-terminal residue" evidence="2">
    <location>
        <position position="1"/>
    </location>
</feature>
<organism evidence="2">
    <name type="scientific">Tanacetum cinerariifolium</name>
    <name type="common">Dalmatian daisy</name>
    <name type="synonym">Chrysanthemum cinerariifolium</name>
    <dbReference type="NCBI Taxonomy" id="118510"/>
    <lineage>
        <taxon>Eukaryota</taxon>
        <taxon>Viridiplantae</taxon>
        <taxon>Streptophyta</taxon>
        <taxon>Embryophyta</taxon>
        <taxon>Tracheophyta</taxon>
        <taxon>Spermatophyta</taxon>
        <taxon>Magnoliopsida</taxon>
        <taxon>eudicotyledons</taxon>
        <taxon>Gunneridae</taxon>
        <taxon>Pentapetalae</taxon>
        <taxon>asterids</taxon>
        <taxon>campanulids</taxon>
        <taxon>Asterales</taxon>
        <taxon>Asteraceae</taxon>
        <taxon>Asteroideae</taxon>
        <taxon>Anthemideae</taxon>
        <taxon>Anthemidinae</taxon>
        <taxon>Tanacetum</taxon>
    </lineage>
</organism>
<reference evidence="2" key="1">
    <citation type="journal article" date="2019" name="Sci. Rep.">
        <title>Draft genome of Tanacetum cinerariifolium, the natural source of mosquito coil.</title>
        <authorList>
            <person name="Yamashiro T."/>
            <person name="Shiraishi A."/>
            <person name="Satake H."/>
            <person name="Nakayama K."/>
        </authorList>
    </citation>
    <scope>NUCLEOTIDE SEQUENCE</scope>
</reference>
<name>A0A699Q5Y0_TANCI</name>